<organism evidence="2 3">
    <name type="scientific">Perkinsus olseni</name>
    <name type="common">Perkinsus atlanticus</name>
    <dbReference type="NCBI Taxonomy" id="32597"/>
    <lineage>
        <taxon>Eukaryota</taxon>
        <taxon>Sar</taxon>
        <taxon>Alveolata</taxon>
        <taxon>Perkinsozoa</taxon>
        <taxon>Perkinsea</taxon>
        <taxon>Perkinsida</taxon>
        <taxon>Perkinsidae</taxon>
        <taxon>Perkinsus</taxon>
    </lineage>
</organism>
<feature type="chain" id="PRO_5029543480" evidence="1">
    <location>
        <begin position="21"/>
        <end position="246"/>
    </location>
</feature>
<dbReference type="EMBL" id="JABANM010012858">
    <property type="protein sequence ID" value="KAF4735314.1"/>
    <property type="molecule type" value="Genomic_DNA"/>
</dbReference>
<accession>A0A7J6SQS5</accession>
<gene>
    <name evidence="2" type="ORF">FOZ62_027632</name>
</gene>
<protein>
    <submittedName>
        <fullName evidence="2">Uncharacterized protein</fullName>
    </submittedName>
</protein>
<proteinExistence type="predicted"/>
<feature type="signal peptide" evidence="1">
    <location>
        <begin position="1"/>
        <end position="20"/>
    </location>
</feature>
<comment type="caution">
    <text evidence="2">The sequence shown here is derived from an EMBL/GenBank/DDBJ whole genome shotgun (WGS) entry which is preliminary data.</text>
</comment>
<keyword evidence="1" id="KW-0732">Signal</keyword>
<reference evidence="2 3" key="1">
    <citation type="submission" date="2020-04" db="EMBL/GenBank/DDBJ databases">
        <title>Perkinsus olseni comparative genomics.</title>
        <authorList>
            <person name="Bogema D.R."/>
        </authorList>
    </citation>
    <scope>NUCLEOTIDE SEQUENCE [LARGE SCALE GENOMIC DNA]</scope>
    <source>
        <strain evidence="2">ATCC PRA-205</strain>
    </source>
</reference>
<evidence type="ECO:0000313" key="2">
    <source>
        <dbReference type="EMBL" id="KAF4735314.1"/>
    </source>
</evidence>
<evidence type="ECO:0000256" key="1">
    <source>
        <dbReference type="SAM" id="SignalP"/>
    </source>
</evidence>
<name>A0A7J6SQS5_PEROL</name>
<sequence>MMKLIQLSMMIVQLLMCVTAQDVGRFEFSSNEFYMAFSVYEDHRVEVTIHSVDGKQAFADGLYPLLKRPGHTYEVDFRNTYEGVNYWYQAIDLLFPGEEFRKGDLVFLSYQTADSLSVNFRDREVLLTRVGLSINPGLYIYRSPDALGLKVVYDVYADGGVRMQVWCDGGPHHYELFRFNRADGPYVHYVVDPTEQAALDKYLDDVKKSCPALNLKKGRDLASMTFATDVTVVIPAEGAVQLLEKL</sequence>
<dbReference type="Proteomes" id="UP000574390">
    <property type="component" value="Unassembled WGS sequence"/>
</dbReference>
<evidence type="ECO:0000313" key="3">
    <source>
        <dbReference type="Proteomes" id="UP000574390"/>
    </source>
</evidence>
<dbReference type="AlphaFoldDB" id="A0A7J6SQS5"/>